<dbReference type="AlphaFoldDB" id="A0AAD4N5P2"/>
<name>A0AAD4N5P2_9BILA</name>
<keyword evidence="1" id="KW-0812">Transmembrane</keyword>
<evidence type="ECO:0000256" key="1">
    <source>
        <dbReference type="SAM" id="Phobius"/>
    </source>
</evidence>
<accession>A0AAD4N5P2</accession>
<dbReference type="SUPFAM" id="SSF81321">
    <property type="entry name" value="Family A G protein-coupled receptor-like"/>
    <property type="match status" value="1"/>
</dbReference>
<comment type="caution">
    <text evidence="2">The sequence shown here is derived from an EMBL/GenBank/DDBJ whole genome shotgun (WGS) entry which is preliminary data.</text>
</comment>
<evidence type="ECO:0000313" key="3">
    <source>
        <dbReference type="Proteomes" id="UP001201812"/>
    </source>
</evidence>
<organism evidence="2 3">
    <name type="scientific">Ditylenchus destructor</name>
    <dbReference type="NCBI Taxonomy" id="166010"/>
    <lineage>
        <taxon>Eukaryota</taxon>
        <taxon>Metazoa</taxon>
        <taxon>Ecdysozoa</taxon>
        <taxon>Nematoda</taxon>
        <taxon>Chromadorea</taxon>
        <taxon>Rhabditida</taxon>
        <taxon>Tylenchina</taxon>
        <taxon>Tylenchomorpha</taxon>
        <taxon>Sphaerularioidea</taxon>
        <taxon>Anguinidae</taxon>
        <taxon>Anguininae</taxon>
        <taxon>Ditylenchus</taxon>
    </lineage>
</organism>
<dbReference type="PANTHER" id="PTHR22943:SF248">
    <property type="entry name" value="SEVEN TM RECEPTOR"/>
    <property type="match status" value="1"/>
</dbReference>
<keyword evidence="1" id="KW-1133">Transmembrane helix</keyword>
<dbReference type="PANTHER" id="PTHR22943">
    <property type="entry name" value="7-TRANSMEMBRANE DOMAIN RECEPTOR C.ELEGANS"/>
    <property type="match status" value="1"/>
</dbReference>
<keyword evidence="3" id="KW-1185">Reference proteome</keyword>
<sequence>MLYCLWETIFYFSIEAITIQFVYRYLILCRQIVISDVLYTSMLFIPLLSSIIMAILLAYAGYPDRYNDHFPSNSSLLDRLREYPTDEIPIALKASPLSFEFQLALGIVFVADTVCYGIIIWCSYRIVSSVNKAFTGMTEKSRLRDINKQLTYTLIAQASIPALMLGGVSFAVILSLFFMKDLSSIYNFVYLTVPFTWLPVLSPLITILIVRNYRNFILCHKGMTQTPVMTIHKSPITSANAK</sequence>
<feature type="transmembrane region" description="Helical" evidence="1">
    <location>
        <begin position="38"/>
        <end position="62"/>
    </location>
</feature>
<feature type="transmembrane region" description="Helical" evidence="1">
    <location>
        <begin position="150"/>
        <end position="179"/>
    </location>
</feature>
<gene>
    <name evidence="2" type="ORF">DdX_06505</name>
</gene>
<keyword evidence="1" id="KW-0472">Membrane</keyword>
<dbReference type="InterPro" id="IPR019428">
    <property type="entry name" value="7TM_GPCR_serpentine_rcpt_Str"/>
</dbReference>
<feature type="transmembrane region" description="Helical" evidence="1">
    <location>
        <begin position="6"/>
        <end position="26"/>
    </location>
</feature>
<dbReference type="Proteomes" id="UP001201812">
    <property type="component" value="Unassembled WGS sequence"/>
</dbReference>
<feature type="transmembrane region" description="Helical" evidence="1">
    <location>
        <begin position="103"/>
        <end position="124"/>
    </location>
</feature>
<protein>
    <submittedName>
        <fullName evidence="2">Serpentine type 7TM GPCR chemoreceptor str domain-containing protein</fullName>
    </submittedName>
</protein>
<dbReference type="EMBL" id="JAKKPZ010000008">
    <property type="protein sequence ID" value="KAI1718091.1"/>
    <property type="molecule type" value="Genomic_DNA"/>
</dbReference>
<proteinExistence type="predicted"/>
<dbReference type="Pfam" id="PF10326">
    <property type="entry name" value="7TM_GPCR_Str"/>
    <property type="match status" value="1"/>
</dbReference>
<evidence type="ECO:0000313" key="2">
    <source>
        <dbReference type="EMBL" id="KAI1718091.1"/>
    </source>
</evidence>
<reference evidence="2" key="1">
    <citation type="submission" date="2022-01" db="EMBL/GenBank/DDBJ databases">
        <title>Genome Sequence Resource for Two Populations of Ditylenchus destructor, the Migratory Endoparasitic Phytonematode.</title>
        <authorList>
            <person name="Zhang H."/>
            <person name="Lin R."/>
            <person name="Xie B."/>
        </authorList>
    </citation>
    <scope>NUCLEOTIDE SEQUENCE</scope>
    <source>
        <strain evidence="2">BazhouSP</strain>
    </source>
</reference>
<feature type="transmembrane region" description="Helical" evidence="1">
    <location>
        <begin position="185"/>
        <end position="210"/>
    </location>
</feature>